<dbReference type="GO" id="GO:0006071">
    <property type="term" value="P:glycerol metabolic process"/>
    <property type="evidence" value="ECO:0007669"/>
    <property type="project" value="UniProtKB-UniRule"/>
</dbReference>
<evidence type="ECO:0000313" key="3">
    <source>
        <dbReference type="Proteomes" id="UP000243650"/>
    </source>
</evidence>
<dbReference type="InterPro" id="IPR013785">
    <property type="entry name" value="Aldolase_TIM"/>
</dbReference>
<evidence type="ECO:0000256" key="1">
    <source>
        <dbReference type="PIRNR" id="PIRNR016897"/>
    </source>
</evidence>
<dbReference type="OrthoDB" id="9799580at2"/>
<dbReference type="GO" id="GO:0003723">
    <property type="term" value="F:RNA binding"/>
    <property type="evidence" value="ECO:0007669"/>
    <property type="project" value="UniProtKB-KW"/>
</dbReference>
<reference evidence="2 3" key="1">
    <citation type="submission" date="2018-03" db="EMBL/GenBank/DDBJ databases">
        <title>Bacillus urumqiensis sp. nov., a moderately haloalkaliphilic bacterium isolated from a salt lake.</title>
        <authorList>
            <person name="Zhao B."/>
            <person name="Liao Z."/>
        </authorList>
    </citation>
    <scope>NUCLEOTIDE SEQUENCE [LARGE SCALE GENOMIC DNA]</scope>
    <source>
        <strain evidence="2 3">BZ-SZ-XJ18</strain>
    </source>
</reference>
<dbReference type="PANTHER" id="PTHR35787">
    <property type="entry name" value="GLYCEROL UPTAKE OPERON ANTITERMINATOR REGULATORY PROTEIN"/>
    <property type="match status" value="1"/>
</dbReference>
<keyword evidence="1" id="KW-0694">RNA-binding</keyword>
<keyword evidence="1" id="KW-0805">Transcription regulation</keyword>
<gene>
    <name evidence="2" type="ORF">C6I21_08160</name>
</gene>
<dbReference type="GO" id="GO:0006355">
    <property type="term" value="P:regulation of DNA-templated transcription"/>
    <property type="evidence" value="ECO:0007669"/>
    <property type="project" value="InterPro"/>
</dbReference>
<dbReference type="RefSeq" id="WP_105958955.1">
    <property type="nucleotide sequence ID" value="NZ_PVNS01000006.1"/>
</dbReference>
<organism evidence="2 3">
    <name type="scientific">Alkalicoccus urumqiensis</name>
    <name type="common">Bacillus urumqiensis</name>
    <dbReference type="NCBI Taxonomy" id="1548213"/>
    <lineage>
        <taxon>Bacteria</taxon>
        <taxon>Bacillati</taxon>
        <taxon>Bacillota</taxon>
        <taxon>Bacilli</taxon>
        <taxon>Bacillales</taxon>
        <taxon>Bacillaceae</taxon>
        <taxon>Alkalicoccus</taxon>
    </lineage>
</organism>
<dbReference type="InterPro" id="IPR006699">
    <property type="entry name" value="GlpP"/>
</dbReference>
<accession>A0A2P6MHU1</accession>
<protein>
    <recommendedName>
        <fullName evidence="1">Glycerol uptake operon antiterminator regulatory protein</fullName>
    </recommendedName>
</protein>
<dbReference type="SUPFAM" id="SSF110391">
    <property type="entry name" value="GlpP-like"/>
    <property type="match status" value="1"/>
</dbReference>
<dbReference type="Proteomes" id="UP000243650">
    <property type="component" value="Unassembled WGS sequence"/>
</dbReference>
<dbReference type="Pfam" id="PF04309">
    <property type="entry name" value="G3P_antiterm"/>
    <property type="match status" value="1"/>
</dbReference>
<keyword evidence="1" id="KW-0804">Transcription</keyword>
<comment type="function">
    <text evidence="1">Regulates expression of the glpD operon. In the presence of glycerol 3-phosphate (G3P) causes antitermination of transcription of glpD at the inverted repeat of the leader region to enhance its transcription. Binds and stabilizes glpD leader mRNA.</text>
</comment>
<dbReference type="Gene3D" id="3.20.20.70">
    <property type="entry name" value="Aldolase class I"/>
    <property type="match status" value="1"/>
</dbReference>
<dbReference type="EMBL" id="PVNS01000006">
    <property type="protein sequence ID" value="PRO65859.1"/>
    <property type="molecule type" value="Genomic_DNA"/>
</dbReference>
<keyword evidence="1" id="KW-0319">Glycerol metabolism</keyword>
<evidence type="ECO:0000313" key="2">
    <source>
        <dbReference type="EMBL" id="PRO65859.1"/>
    </source>
</evidence>
<name>A0A2P6MHU1_ALKUR</name>
<dbReference type="PIRSF" id="PIRSF016897">
    <property type="entry name" value="GlpP"/>
    <property type="match status" value="1"/>
</dbReference>
<comment type="caution">
    <text evidence="2">The sequence shown here is derived from an EMBL/GenBank/DDBJ whole genome shotgun (WGS) entry which is preliminary data.</text>
</comment>
<sequence length="188" mass="20351">MPIPPIVDAIESQVIASVKTQTQLHKAASSRSNIVFLLDEDVFTIERSVKLLQKHHKKVFIHMDLIEGIDSSKKALTYAVDLWGIDGIISTRSSMIKYAKQSGTMAIQRLFAIDQGAVAKGIEKIDGADAVEILPGVIPKVIKTVTEKTAVPIIAGGLIENETEIHDALRAGALAVSVSNKNLWNTSL</sequence>
<proteinExistence type="predicted"/>
<keyword evidence="3" id="KW-1185">Reference proteome</keyword>
<dbReference type="AlphaFoldDB" id="A0A2P6MHU1"/>
<dbReference type="PANTHER" id="PTHR35787:SF1">
    <property type="entry name" value="GLYCEROL UPTAKE OPERON ANTITERMINATOR REGULATORY PROTEIN"/>
    <property type="match status" value="1"/>
</dbReference>